<feature type="site" description="Positions MEP for the nucleophilic attack" evidence="3">
    <location>
        <position position="155"/>
    </location>
</feature>
<dbReference type="UniPathway" id="UPA00056">
    <property type="reaction ID" value="UER00093"/>
</dbReference>
<dbReference type="PANTHER" id="PTHR32125:SF4">
    <property type="entry name" value="2-C-METHYL-D-ERYTHRITOL 4-PHOSPHATE CYTIDYLYLTRANSFERASE, CHLOROPLASTIC"/>
    <property type="match status" value="1"/>
</dbReference>
<dbReference type="InterPro" id="IPR001228">
    <property type="entry name" value="IspD"/>
</dbReference>
<dbReference type="InterPro" id="IPR050088">
    <property type="entry name" value="IspD/TarI_cytidylyltransf_bact"/>
</dbReference>
<dbReference type="Proteomes" id="UP000233618">
    <property type="component" value="Unassembled WGS sequence"/>
</dbReference>
<gene>
    <name evidence="3" type="primary">ispD</name>
    <name evidence="4" type="ORF">BZG01_02995</name>
</gene>
<accession>A0A2N3IEM2</accession>
<keyword evidence="5" id="KW-1185">Reference proteome</keyword>
<name>A0A2N3IEM2_9BACT</name>
<sequence>MKNTAVILAGGSGKRMGGSLPKQFMILGGKPIIQHSIEAFENHPQTDEICIIIHADFIHEVECIVRENNFKKVRYILPGGKERSDSSLAAIRAYQEEQNINLIFHDAVRPFISSEIISNVIRELNAGKSVAVAIATVDTIFEVDEKNKIVSVPQRSFLRRAQTPQAFSYHTIKSAYEIALKDPDFLATDDCGVVLKYLPTEAIFIVEGDKSNIKITFEGDLVLGEEILNK</sequence>
<comment type="pathway">
    <text evidence="3">Isoprenoid biosynthesis; isopentenyl diphosphate biosynthesis via DXP pathway; isopentenyl diphosphate from 1-deoxy-D-xylulose 5-phosphate: step 2/6.</text>
</comment>
<dbReference type="RefSeq" id="WP_101308352.1">
    <property type="nucleotide sequence ID" value="NZ_MVDE01000003.1"/>
</dbReference>
<comment type="caution">
    <text evidence="4">The sequence shown here is derived from an EMBL/GenBank/DDBJ whole genome shotgun (WGS) entry which is preliminary data.</text>
</comment>
<dbReference type="GO" id="GO:0050518">
    <property type="term" value="F:2-C-methyl-D-erythritol 4-phosphate cytidylyltransferase activity"/>
    <property type="evidence" value="ECO:0007669"/>
    <property type="project" value="UniProtKB-UniRule"/>
</dbReference>
<keyword evidence="3" id="KW-0414">Isoprene biosynthesis</keyword>
<keyword evidence="2 3" id="KW-0548">Nucleotidyltransferase</keyword>
<dbReference type="HAMAP" id="MF_00108">
    <property type="entry name" value="IspD"/>
    <property type="match status" value="1"/>
</dbReference>
<evidence type="ECO:0000313" key="4">
    <source>
        <dbReference type="EMBL" id="PKQ68703.1"/>
    </source>
</evidence>
<comment type="function">
    <text evidence="3">Catalyzes the formation of 4-diphosphocytidyl-2-C-methyl-D-erythritol from CTP and 2-C-methyl-D-erythritol 4-phosphate (MEP).</text>
</comment>
<evidence type="ECO:0000256" key="2">
    <source>
        <dbReference type="ARBA" id="ARBA00022695"/>
    </source>
</evidence>
<dbReference type="EC" id="2.7.7.60" evidence="3"/>
<dbReference type="Gene3D" id="3.90.550.10">
    <property type="entry name" value="Spore Coat Polysaccharide Biosynthesis Protein SpsA, Chain A"/>
    <property type="match status" value="1"/>
</dbReference>
<dbReference type="Pfam" id="PF01128">
    <property type="entry name" value="IspD"/>
    <property type="match status" value="1"/>
</dbReference>
<evidence type="ECO:0000313" key="5">
    <source>
        <dbReference type="Proteomes" id="UP000233618"/>
    </source>
</evidence>
<protein>
    <recommendedName>
        <fullName evidence="3">2-C-methyl-D-erythritol 4-phosphate cytidylyltransferase</fullName>
        <ecNumber evidence="3">2.7.7.60</ecNumber>
    </recommendedName>
    <alternativeName>
        <fullName evidence="3">4-diphosphocytidyl-2C-methyl-D-erythritol synthase</fullName>
    </alternativeName>
    <alternativeName>
        <fullName evidence="3">MEP cytidylyltransferase</fullName>
        <shortName evidence="3">MCT</shortName>
    </alternativeName>
</protein>
<feature type="site" description="Transition state stabilizer" evidence="3">
    <location>
        <position position="15"/>
    </location>
</feature>
<reference evidence="4 5" key="1">
    <citation type="journal article" date="2017" name="Front. Microbiol.">
        <title>Labilibaculum manganireducens gen. nov., sp. nov. and Labilibaculum filiforme sp. nov., Novel Bacteroidetes Isolated from Subsurface Sediments of the Baltic Sea.</title>
        <authorList>
            <person name="Vandieken V."/>
            <person name="Marshall I.P."/>
            <person name="Niemann H."/>
            <person name="Engelen B."/>
            <person name="Cypionka H."/>
        </authorList>
    </citation>
    <scope>NUCLEOTIDE SEQUENCE [LARGE SCALE GENOMIC DNA]</scope>
    <source>
        <strain evidence="4 5">59.10-2M</strain>
    </source>
</reference>
<dbReference type="InterPro" id="IPR029044">
    <property type="entry name" value="Nucleotide-diphossugar_trans"/>
</dbReference>
<dbReference type="EMBL" id="MVDE01000003">
    <property type="protein sequence ID" value="PKQ68703.1"/>
    <property type="molecule type" value="Genomic_DNA"/>
</dbReference>
<dbReference type="GO" id="GO:0019288">
    <property type="term" value="P:isopentenyl diphosphate biosynthetic process, methylerythritol 4-phosphate pathway"/>
    <property type="evidence" value="ECO:0007669"/>
    <property type="project" value="UniProtKB-UniRule"/>
</dbReference>
<dbReference type="AlphaFoldDB" id="A0A2N3IEM2"/>
<dbReference type="InterPro" id="IPR034683">
    <property type="entry name" value="IspD/TarI"/>
</dbReference>
<comment type="catalytic activity">
    <reaction evidence="3">
        <text>2-C-methyl-D-erythritol 4-phosphate + CTP + H(+) = 4-CDP-2-C-methyl-D-erythritol + diphosphate</text>
        <dbReference type="Rhea" id="RHEA:13429"/>
        <dbReference type="ChEBI" id="CHEBI:15378"/>
        <dbReference type="ChEBI" id="CHEBI:33019"/>
        <dbReference type="ChEBI" id="CHEBI:37563"/>
        <dbReference type="ChEBI" id="CHEBI:57823"/>
        <dbReference type="ChEBI" id="CHEBI:58262"/>
        <dbReference type="EC" id="2.7.7.60"/>
    </reaction>
</comment>
<dbReference type="FunFam" id="3.90.550.10:FF:000003">
    <property type="entry name" value="2-C-methyl-D-erythritol 4-phosphate cytidylyltransferase"/>
    <property type="match status" value="1"/>
</dbReference>
<feature type="site" description="Positions MEP for the nucleophilic attack" evidence="3">
    <location>
        <position position="214"/>
    </location>
</feature>
<dbReference type="PANTHER" id="PTHR32125">
    <property type="entry name" value="2-C-METHYL-D-ERYTHRITOL 4-PHOSPHATE CYTIDYLYLTRANSFERASE, CHLOROPLASTIC"/>
    <property type="match status" value="1"/>
</dbReference>
<evidence type="ECO:0000256" key="1">
    <source>
        <dbReference type="ARBA" id="ARBA00022679"/>
    </source>
</evidence>
<dbReference type="SUPFAM" id="SSF53448">
    <property type="entry name" value="Nucleotide-diphospho-sugar transferases"/>
    <property type="match status" value="1"/>
</dbReference>
<dbReference type="CDD" id="cd02516">
    <property type="entry name" value="CDP-ME_synthetase"/>
    <property type="match status" value="1"/>
</dbReference>
<evidence type="ECO:0000256" key="3">
    <source>
        <dbReference type="HAMAP-Rule" id="MF_00108"/>
    </source>
</evidence>
<organism evidence="4 5">
    <name type="scientific">Labilibaculum manganireducens</name>
    <dbReference type="NCBI Taxonomy" id="1940525"/>
    <lineage>
        <taxon>Bacteria</taxon>
        <taxon>Pseudomonadati</taxon>
        <taxon>Bacteroidota</taxon>
        <taxon>Bacteroidia</taxon>
        <taxon>Marinilabiliales</taxon>
        <taxon>Marinifilaceae</taxon>
        <taxon>Labilibaculum</taxon>
    </lineage>
</organism>
<feature type="site" description="Transition state stabilizer" evidence="3">
    <location>
        <position position="22"/>
    </location>
</feature>
<keyword evidence="1 3" id="KW-0808">Transferase</keyword>
<proteinExistence type="inferred from homology"/>
<comment type="similarity">
    <text evidence="3">Belongs to the IspD/TarI cytidylyltransferase family. IspD subfamily.</text>
</comment>